<feature type="region of interest" description="Disordered" evidence="1">
    <location>
        <begin position="214"/>
        <end position="270"/>
    </location>
</feature>
<dbReference type="PANTHER" id="PTHR21521:SF0">
    <property type="entry name" value="AMUN, ISOFORM A"/>
    <property type="match status" value="1"/>
</dbReference>
<name>A0A3N2Q687_SODAK</name>
<feature type="non-terminal residue" evidence="2">
    <location>
        <position position="1"/>
    </location>
</feature>
<gene>
    <name evidence="2" type="ORF">SODALDRAFT_326466</name>
</gene>
<dbReference type="GeneID" id="39578650"/>
<feature type="compositionally biased region" description="Polar residues" evidence="1">
    <location>
        <begin position="220"/>
        <end position="235"/>
    </location>
</feature>
<protein>
    <recommendedName>
        <fullName evidence="4">DUF1479-domain-containing protein</fullName>
    </recommendedName>
</protein>
<evidence type="ECO:0000256" key="1">
    <source>
        <dbReference type="SAM" id="MobiDB-lite"/>
    </source>
</evidence>
<organism evidence="2 3">
    <name type="scientific">Sodiomyces alkalinus (strain CBS 110278 / VKM F-3762 / F11)</name>
    <name type="common">Alkaliphilic filamentous fungus</name>
    <dbReference type="NCBI Taxonomy" id="1314773"/>
    <lineage>
        <taxon>Eukaryota</taxon>
        <taxon>Fungi</taxon>
        <taxon>Dikarya</taxon>
        <taxon>Ascomycota</taxon>
        <taxon>Pezizomycotina</taxon>
        <taxon>Sordariomycetes</taxon>
        <taxon>Hypocreomycetidae</taxon>
        <taxon>Glomerellales</taxon>
        <taxon>Plectosphaerellaceae</taxon>
        <taxon>Sodiomyces</taxon>
    </lineage>
</organism>
<dbReference type="RefSeq" id="XP_028470090.1">
    <property type="nucleotide sequence ID" value="XM_028610172.1"/>
</dbReference>
<accession>A0A3N2Q687</accession>
<evidence type="ECO:0000313" key="3">
    <source>
        <dbReference type="Proteomes" id="UP000272025"/>
    </source>
</evidence>
<evidence type="ECO:0000313" key="2">
    <source>
        <dbReference type="EMBL" id="ROT42284.1"/>
    </source>
</evidence>
<dbReference type="PANTHER" id="PTHR21521">
    <property type="entry name" value="AMUN, ISOFORM A"/>
    <property type="match status" value="1"/>
</dbReference>
<dbReference type="Proteomes" id="UP000272025">
    <property type="component" value="Unassembled WGS sequence"/>
</dbReference>
<dbReference type="EMBL" id="ML119051">
    <property type="protein sequence ID" value="ROT42284.1"/>
    <property type="molecule type" value="Genomic_DNA"/>
</dbReference>
<dbReference type="STRING" id="1314773.A0A3N2Q687"/>
<evidence type="ECO:0008006" key="4">
    <source>
        <dbReference type="Google" id="ProtNLM"/>
    </source>
</evidence>
<keyword evidence="3" id="KW-1185">Reference proteome</keyword>
<sequence>MAGSSKAVWPDTLDRSQFDELVASYKPLIATISKVKDAKPSQKSLEELDRFRYAEAPSLFSQNHPKRAMSHEDVKVLVDWKLRHGRFRPTLMKLVSSNDPENVEETIKQGIDIYRDESDASKSLKMLTKLKGIGPATASLLLAVHFPDEVPFFSDESYYWLCNKGQQGPLKYNMKEYETLISSARKLMKRLGVAAIDVERASYVAMKGDGKPVAVGPAASTKSKLNAGSSGTGPSSAKRKTMSKDDEATEPQEALPLRRSKRGRGLTSDA</sequence>
<reference evidence="2 3" key="1">
    <citation type="journal article" date="2018" name="Mol. Ecol.">
        <title>The obligate alkalophilic soda-lake fungus Sodiomyces alkalinus has shifted to a protein diet.</title>
        <authorList>
            <person name="Grum-Grzhimaylo A.A."/>
            <person name="Falkoski D.L."/>
            <person name="van den Heuvel J."/>
            <person name="Valero-Jimenez C.A."/>
            <person name="Min B."/>
            <person name="Choi I.G."/>
            <person name="Lipzen A."/>
            <person name="Daum C.G."/>
            <person name="Aanen D.K."/>
            <person name="Tsang A."/>
            <person name="Henrissat B."/>
            <person name="Bilanenko E.N."/>
            <person name="de Vries R.P."/>
            <person name="van Kan J.A.L."/>
            <person name="Grigoriev I.V."/>
            <person name="Debets A.J.M."/>
        </authorList>
    </citation>
    <scope>NUCLEOTIDE SEQUENCE [LARGE SCALE GENOMIC DNA]</scope>
    <source>
        <strain evidence="2 3">F11</strain>
    </source>
</reference>
<proteinExistence type="predicted"/>
<dbReference type="OrthoDB" id="8249012at2759"/>
<dbReference type="AlphaFoldDB" id="A0A3N2Q687"/>